<dbReference type="Pfam" id="PF02518">
    <property type="entry name" value="HATPase_c"/>
    <property type="match status" value="1"/>
</dbReference>
<name>A0A941IIM2_9ACTN</name>
<dbReference type="AlphaFoldDB" id="A0A941IIM2"/>
<feature type="region of interest" description="Disordered" evidence="4">
    <location>
        <begin position="370"/>
        <end position="424"/>
    </location>
</feature>
<feature type="transmembrane region" description="Helical" evidence="5">
    <location>
        <begin position="46"/>
        <end position="64"/>
    </location>
</feature>
<evidence type="ECO:0000259" key="7">
    <source>
        <dbReference type="Pfam" id="PF04024"/>
    </source>
</evidence>
<comment type="caution">
    <text evidence="8">The sequence shown here is derived from an EMBL/GenBank/DDBJ whole genome shotgun (WGS) entry which is preliminary data.</text>
</comment>
<sequence>MMSPPLPEDTRRLRRSRKGRLAGGICRGLSLHLGVNVWLVRALFAIFTWVSGLGVLAYAAFWIFVPLGDVPEQERSEPRSQVRLVLLGLVALGLLLLFGVPTTHPTDWRTILPLAAVALGLAVLWRQADDAQRAGEGPRTRTRSTTHLARAGLGAAVAIGGMIALADGNNSWAETGRTLLAALALLVGAGLIGLPFFLRILRDLAHERTERARSQERAEVAAMMHDSVLHTLTLIQRHHEDPAQVARLARAQERELREWLYGARKSATESFAEAIRAAAAEVEDRHGARLDVVSVGDAPLDAQLEACVAAAREAMVNAAKYAPEAPISVYAELAEDRVEVFVKDRGPGFDPDAVAPDRMGVRESILGRMRRHGGQAEIRTGPGEGTEVRLTAKRVPQPGAGGAGNGNDVNEERSTGAERSVVES</sequence>
<dbReference type="CDD" id="cd16917">
    <property type="entry name" value="HATPase_UhpB-NarQ-NarX-like"/>
    <property type="match status" value="1"/>
</dbReference>
<evidence type="ECO:0000313" key="9">
    <source>
        <dbReference type="Proteomes" id="UP000676325"/>
    </source>
</evidence>
<dbReference type="InterPro" id="IPR007168">
    <property type="entry name" value="Phageshock_PspC_N"/>
</dbReference>
<evidence type="ECO:0000259" key="6">
    <source>
        <dbReference type="Pfam" id="PF02518"/>
    </source>
</evidence>
<dbReference type="GO" id="GO:0016301">
    <property type="term" value="F:kinase activity"/>
    <property type="evidence" value="ECO:0007669"/>
    <property type="project" value="UniProtKB-KW"/>
</dbReference>
<dbReference type="InterPro" id="IPR050482">
    <property type="entry name" value="Sensor_HK_TwoCompSys"/>
</dbReference>
<feature type="compositionally biased region" description="Basic and acidic residues" evidence="4">
    <location>
        <begin position="410"/>
        <end position="424"/>
    </location>
</feature>
<evidence type="ECO:0000256" key="3">
    <source>
        <dbReference type="ARBA" id="ARBA00023012"/>
    </source>
</evidence>
<keyword evidence="5" id="KW-0812">Transmembrane</keyword>
<gene>
    <name evidence="8" type="ORF">KDK95_08250</name>
</gene>
<dbReference type="Gene3D" id="3.30.565.10">
    <property type="entry name" value="Histidine kinase-like ATPase, C-terminal domain"/>
    <property type="match status" value="1"/>
</dbReference>
<accession>A0A941IIM2</accession>
<dbReference type="PANTHER" id="PTHR24421">
    <property type="entry name" value="NITRATE/NITRITE SENSOR PROTEIN NARX-RELATED"/>
    <property type="match status" value="1"/>
</dbReference>
<dbReference type="EMBL" id="JAGSOH010000015">
    <property type="protein sequence ID" value="MBR7826288.1"/>
    <property type="molecule type" value="Genomic_DNA"/>
</dbReference>
<keyword evidence="5" id="KW-1133">Transmembrane helix</keyword>
<keyword evidence="9" id="KW-1185">Reference proteome</keyword>
<feature type="transmembrane region" description="Helical" evidence="5">
    <location>
        <begin position="84"/>
        <end position="102"/>
    </location>
</feature>
<dbReference type="PANTHER" id="PTHR24421:SF61">
    <property type="entry name" value="OXYGEN SENSOR HISTIDINE KINASE NREB"/>
    <property type="match status" value="1"/>
</dbReference>
<evidence type="ECO:0000256" key="5">
    <source>
        <dbReference type="SAM" id="Phobius"/>
    </source>
</evidence>
<keyword evidence="5" id="KW-0472">Membrane</keyword>
<keyword evidence="1" id="KW-0808">Transferase</keyword>
<reference evidence="8" key="1">
    <citation type="submission" date="2021-04" db="EMBL/GenBank/DDBJ databases">
        <title>Genome based classification of Actinospica acidithermotolerans sp. nov., an actinobacterium isolated from an Indonesian hot spring.</title>
        <authorList>
            <person name="Kusuma A.B."/>
            <person name="Putra K.E."/>
            <person name="Nafisah S."/>
            <person name="Loh J."/>
            <person name="Nouioui I."/>
            <person name="Goodfellow M."/>
        </authorList>
    </citation>
    <scope>NUCLEOTIDE SEQUENCE</scope>
    <source>
        <strain evidence="8">MGRD01-02</strain>
    </source>
</reference>
<keyword evidence="3" id="KW-0902">Two-component regulatory system</keyword>
<dbReference type="InterPro" id="IPR003594">
    <property type="entry name" value="HATPase_dom"/>
</dbReference>
<evidence type="ECO:0000313" key="8">
    <source>
        <dbReference type="EMBL" id="MBR7826288.1"/>
    </source>
</evidence>
<feature type="transmembrane region" description="Helical" evidence="5">
    <location>
        <begin position="147"/>
        <end position="166"/>
    </location>
</feature>
<dbReference type="Pfam" id="PF04024">
    <property type="entry name" value="PspC"/>
    <property type="match status" value="1"/>
</dbReference>
<dbReference type="InterPro" id="IPR036890">
    <property type="entry name" value="HATPase_C_sf"/>
</dbReference>
<dbReference type="Proteomes" id="UP000676325">
    <property type="component" value="Unassembled WGS sequence"/>
</dbReference>
<feature type="transmembrane region" description="Helical" evidence="5">
    <location>
        <begin position="178"/>
        <end position="201"/>
    </location>
</feature>
<proteinExistence type="predicted"/>
<dbReference type="GO" id="GO:0000160">
    <property type="term" value="P:phosphorelay signal transduction system"/>
    <property type="evidence" value="ECO:0007669"/>
    <property type="project" value="UniProtKB-KW"/>
</dbReference>
<feature type="domain" description="Histidine kinase/HSP90-like ATPase" evidence="6">
    <location>
        <begin position="310"/>
        <end position="393"/>
    </location>
</feature>
<organism evidence="8 9">
    <name type="scientific">Actinospica acidithermotolerans</name>
    <dbReference type="NCBI Taxonomy" id="2828514"/>
    <lineage>
        <taxon>Bacteria</taxon>
        <taxon>Bacillati</taxon>
        <taxon>Actinomycetota</taxon>
        <taxon>Actinomycetes</taxon>
        <taxon>Catenulisporales</taxon>
        <taxon>Actinospicaceae</taxon>
        <taxon>Actinospica</taxon>
    </lineage>
</organism>
<protein>
    <submittedName>
        <fullName evidence="8">PspC domain-containing protein</fullName>
    </submittedName>
</protein>
<feature type="domain" description="Phage shock protein PspC N-terminal" evidence="7">
    <location>
        <begin position="11"/>
        <end position="66"/>
    </location>
</feature>
<evidence type="ECO:0000256" key="1">
    <source>
        <dbReference type="ARBA" id="ARBA00022679"/>
    </source>
</evidence>
<dbReference type="SUPFAM" id="SSF55874">
    <property type="entry name" value="ATPase domain of HSP90 chaperone/DNA topoisomerase II/histidine kinase"/>
    <property type="match status" value="1"/>
</dbReference>
<keyword evidence="2" id="KW-0418">Kinase</keyword>
<evidence type="ECO:0000256" key="4">
    <source>
        <dbReference type="SAM" id="MobiDB-lite"/>
    </source>
</evidence>
<evidence type="ECO:0000256" key="2">
    <source>
        <dbReference type="ARBA" id="ARBA00022777"/>
    </source>
</evidence>
<feature type="transmembrane region" description="Helical" evidence="5">
    <location>
        <begin position="108"/>
        <end position="126"/>
    </location>
</feature>